<evidence type="ECO:0000313" key="3">
    <source>
        <dbReference type="EMBL" id="KAG7164029.1"/>
    </source>
</evidence>
<feature type="region of interest" description="Disordered" evidence="1">
    <location>
        <begin position="174"/>
        <end position="213"/>
    </location>
</feature>
<sequence>MEIVNEVLSVTEEAVFAKLKRDDVLQVLAVRFSFKQLHAAAHLLEEWIGWRAGREDVARSLLFEDEPSPSTWCCCGATTHHHVPGADTLEEWKGGREAGGLQLCRDEGVDSPVHTSTCPHHSETGKTIVVKKFSHTPPANSKMPVRIEGRGAAGGHKMCDADLEDLSVEDSWPGGDPLTGGGNPWLGVSRRGEGVSRRGSVSHNDDYTTPSKDVTQDKDVIRRVKGGGTPWLAVSRGGGVSCDSDCTTLISAHSTCCSVGCQVQAVCTDSSTLASTDGTVDVDQVTQPKITMTGETEACKECHYTTPVPRCVCPDGWVVLESKGTNVPFVTLKIWKLVNTFWDILPNFVRQKPVLRSPGRITYNLHREMTEVNRLLEQLHTRLRWVLPLVCEEGGVARDHDLSVEEDFTLQEDLHVMKSWLCKIYKCTGEGSHHLDTEGRPDSPSVFPKSSTASIPTSEECDSEAFSESSSRAEEVYEIRLSSDSASDLEDCPDIIEDDLLSWLWQAIRSGMNEQLVVHLLASHYSLREVHHSRNILTSYNFSLSYMKGVRGLLFEMLCGLRSATDDNNNAPNKKVPKFVSRDVNNRPSVRPVKHTDITSDLEVLADIAHGMTTDICWLLPEARRYSSSMEEAGIGTLAPQLKATSHALTNLKTILDWELGTVQHTTGTARRVVGSRHTYTCHPESYDTKDGTLLEHSKHGGHVQCWSAGEEEKMGGALGVPSDHQVVPSPPHHRNSHAPLHQVCALSSSHLQEIRETWVKPALEITLTTPQPPQRPWIHLGEPERTKPSCIFTVMCYNVLCDKYATRQMYGYCPSWALEWEYRKKGIMDEIKHYLADIITLQEVETDQFFNFFLPELKNEGYDGIFSPKSRAKHMSENERKYVDGCAIFWRTSKFTLVKERLIEFNQLAMANHDGSEDMLNRVMTKDNIGLAALLETKEAAWENSGVVEFLTKGSVSMDHEDFKSFGYKTCLQKIAVTKNNNSLVNTSANLYTHSFRLSAAYDFSIMAYTNYTYDFKGIIDYIFHSADTMSSLGVLGPIDPDWFRENKVMGCPHPHIPSGSLWQAISPQPTPPASTVHSSLVSVRRLMYQMHVKSVPEVDHMDACGSPGIFVL</sequence>
<evidence type="ECO:0000313" key="4">
    <source>
        <dbReference type="Proteomes" id="UP000747542"/>
    </source>
</evidence>
<dbReference type="InterPro" id="IPR036691">
    <property type="entry name" value="Endo/exonu/phosph_ase_sf"/>
</dbReference>
<accession>A0A8J5MV11</accession>
<protein>
    <submittedName>
        <fullName evidence="3">CCR4-NOT transcription complex subunit 6-like</fullName>
    </submittedName>
</protein>
<dbReference type="AlphaFoldDB" id="A0A8J5MV11"/>
<feature type="region of interest" description="Disordered" evidence="1">
    <location>
        <begin position="433"/>
        <end position="470"/>
    </location>
</feature>
<dbReference type="InterPro" id="IPR050410">
    <property type="entry name" value="CCR4/nocturin_mRNA_transcr"/>
</dbReference>
<feature type="compositionally biased region" description="Polar residues" evidence="1">
    <location>
        <begin position="448"/>
        <end position="457"/>
    </location>
</feature>
<dbReference type="EMBL" id="JAHLQT010026055">
    <property type="protein sequence ID" value="KAG7164029.1"/>
    <property type="molecule type" value="Genomic_DNA"/>
</dbReference>
<dbReference type="SUPFAM" id="SSF56219">
    <property type="entry name" value="DNase I-like"/>
    <property type="match status" value="1"/>
</dbReference>
<reference evidence="3" key="1">
    <citation type="journal article" date="2021" name="Sci. Adv.">
        <title>The American lobster genome reveals insights on longevity, neural, and immune adaptations.</title>
        <authorList>
            <person name="Polinski J.M."/>
            <person name="Zimin A.V."/>
            <person name="Clark K.F."/>
            <person name="Kohn A.B."/>
            <person name="Sadowski N."/>
            <person name="Timp W."/>
            <person name="Ptitsyn A."/>
            <person name="Khanna P."/>
            <person name="Romanova D.Y."/>
            <person name="Williams P."/>
            <person name="Greenwood S.J."/>
            <person name="Moroz L.L."/>
            <person name="Walt D.R."/>
            <person name="Bodnar A.G."/>
        </authorList>
    </citation>
    <scope>NUCLEOTIDE SEQUENCE</scope>
    <source>
        <strain evidence="3">GMGI-L3</strain>
    </source>
</reference>
<dbReference type="Gene3D" id="3.60.10.10">
    <property type="entry name" value="Endonuclease/exonuclease/phosphatase"/>
    <property type="match status" value="2"/>
</dbReference>
<dbReference type="InterPro" id="IPR005135">
    <property type="entry name" value="Endo/exonuclease/phosphatase"/>
</dbReference>
<dbReference type="PANTHER" id="PTHR12121">
    <property type="entry name" value="CARBON CATABOLITE REPRESSOR PROTEIN 4"/>
    <property type="match status" value="1"/>
</dbReference>
<proteinExistence type="predicted"/>
<gene>
    <name evidence="3" type="primary">Cnot6-L</name>
    <name evidence="3" type="ORF">Hamer_G014506</name>
</gene>
<dbReference type="PANTHER" id="PTHR12121:SF100">
    <property type="entry name" value="POLY(A)-SPECIFIC RIBONUCLEASE"/>
    <property type="match status" value="1"/>
</dbReference>
<organism evidence="3 4">
    <name type="scientific">Homarus americanus</name>
    <name type="common">American lobster</name>
    <dbReference type="NCBI Taxonomy" id="6706"/>
    <lineage>
        <taxon>Eukaryota</taxon>
        <taxon>Metazoa</taxon>
        <taxon>Ecdysozoa</taxon>
        <taxon>Arthropoda</taxon>
        <taxon>Crustacea</taxon>
        <taxon>Multicrustacea</taxon>
        <taxon>Malacostraca</taxon>
        <taxon>Eumalacostraca</taxon>
        <taxon>Eucarida</taxon>
        <taxon>Decapoda</taxon>
        <taxon>Pleocyemata</taxon>
        <taxon>Astacidea</taxon>
        <taxon>Nephropoidea</taxon>
        <taxon>Nephropidae</taxon>
        <taxon>Homarus</taxon>
    </lineage>
</organism>
<name>A0A8J5MV11_HOMAM</name>
<keyword evidence="4" id="KW-1185">Reference proteome</keyword>
<comment type="caution">
    <text evidence="3">The sequence shown here is derived from an EMBL/GenBank/DDBJ whole genome shotgun (WGS) entry which is preliminary data.</text>
</comment>
<evidence type="ECO:0000259" key="2">
    <source>
        <dbReference type="Pfam" id="PF03372"/>
    </source>
</evidence>
<evidence type="ECO:0000256" key="1">
    <source>
        <dbReference type="SAM" id="MobiDB-lite"/>
    </source>
</evidence>
<dbReference type="GO" id="GO:0000175">
    <property type="term" value="F:3'-5'-RNA exonuclease activity"/>
    <property type="evidence" value="ECO:0007669"/>
    <property type="project" value="TreeGrafter"/>
</dbReference>
<feature type="domain" description="Endonuclease/exonuclease/phosphatase" evidence="2">
    <location>
        <begin position="797"/>
        <end position="924"/>
    </location>
</feature>
<dbReference type="Proteomes" id="UP000747542">
    <property type="component" value="Unassembled WGS sequence"/>
</dbReference>
<dbReference type="Pfam" id="PF03372">
    <property type="entry name" value="Exo_endo_phos"/>
    <property type="match status" value="1"/>
</dbReference>